<protein>
    <submittedName>
        <fullName evidence="2">ORF_2</fullName>
    </submittedName>
    <submittedName>
        <fullName evidence="3">PP78/83</fullName>
    </submittedName>
</protein>
<gene>
    <name evidence="2" type="primary">ORF_2</name>
</gene>
<name>Q91B73_GVAO</name>
<dbReference type="EMBL" id="AF547984">
    <property type="protein sequence ID" value="AAP85639.1"/>
    <property type="molecule type" value="Genomic_DNA"/>
</dbReference>
<reference evidence="3" key="3">
    <citation type="journal article" date="2015" name="J. Gen. Virol.">
        <title>Isolation of an Adoxophyes orana granulovirus (AdorGV) occlusion body morphology mutant: biological activity, genome sequence and relationship to other isolates of AdorGV.</title>
        <authorList>
            <person name="Nakai M."/>
            <person name="Harrison R.L."/>
            <person name="Uchida H."/>
            <person name="Ukuda R."/>
            <person name="Hikihara S."/>
            <person name="Ishii K."/>
            <person name="Kunimi Y."/>
        </authorList>
    </citation>
    <scope>NUCLEOTIDE SEQUENCE</scope>
    <source>
        <strain evidence="3">Miyazaki</strain>
    </source>
</reference>
<dbReference type="EMBL" id="KM226332">
    <property type="protein sequence ID" value="AJA91642.1"/>
    <property type="molecule type" value="Genomic_DNA"/>
</dbReference>
<evidence type="ECO:0000313" key="3">
    <source>
        <dbReference type="EMBL" id="AJA91642.1"/>
    </source>
</evidence>
<dbReference type="EMBL" id="AF337646">
    <property type="protein sequence ID" value="AAL02083.1"/>
    <property type="molecule type" value="Genomic_DNA"/>
</dbReference>
<organismHost>
    <name type="scientific">Adoxophyes</name>
    <dbReference type="NCBI Taxonomy" id="85584"/>
</organismHost>
<proteinExistence type="predicted"/>
<dbReference type="RefSeq" id="NP_872456.1">
    <property type="nucleotide sequence ID" value="NC_005038.1"/>
</dbReference>
<sequence>MDLLDIVRNSNFKVDARDAIPKMKWNASLKRKISALQNNDNTDLVGMNLDEVVEFLDTLYYMIIKSPRLTTTTKIDKTTPSPPVINEQQEINLIDIETGDKSESFA</sequence>
<evidence type="ECO:0000313" key="2">
    <source>
        <dbReference type="EMBL" id="AAP85639.1"/>
    </source>
</evidence>
<dbReference type="KEGG" id="vg:1463345"/>
<dbReference type="OrthoDB" id="28204at10239"/>
<reference evidence="1" key="1">
    <citation type="journal article" date="2001" name="J. Gen. Virol.">
        <title>Phylogenetic analysis of conserved genes within the ecdysteroid UDP-glucosyltransferase gene region of the slow-killing Adoxophyes orana granulovirus.</title>
        <authorList>
            <person name="Wormleaton S.L."/>
            <person name="Winstanley D."/>
        </authorList>
    </citation>
    <scope>NUCLEOTIDE SEQUENCE</scope>
    <source>
        <strain evidence="1">E1</strain>
    </source>
</reference>
<dbReference type="GeneID" id="1463345"/>
<organism evidence="1">
    <name type="scientific">Adoxophyes orana granulovirus</name>
    <name type="common">AoGV</name>
    <dbReference type="NCBI Taxonomy" id="170617"/>
    <lineage>
        <taxon>Viruses</taxon>
        <taxon>Viruses incertae sedis</taxon>
        <taxon>Naldaviricetes</taxon>
        <taxon>Lefavirales</taxon>
        <taxon>Baculoviridae</taxon>
        <taxon>Betabaculovirus</taxon>
        <taxon>Betabaculovirus adoranae</taxon>
    </lineage>
</organism>
<dbReference type="Proteomes" id="UP000202129">
    <property type="component" value="Segment"/>
</dbReference>
<evidence type="ECO:0000313" key="1">
    <source>
        <dbReference type="EMBL" id="AAL02083.1"/>
    </source>
</evidence>
<evidence type="ECO:0000313" key="4">
    <source>
        <dbReference type="Proteomes" id="UP000202129"/>
    </source>
</evidence>
<accession>Q91B73</accession>
<reference evidence="2 4" key="2">
    <citation type="journal article" date="2003" name="Virology">
        <title>The complete sequence of the Adoxophyes orana granulovirus genome.</title>
        <authorList>
            <person name="Wormleaton S."/>
            <person name="Kuzio J."/>
            <person name="Winstanley D."/>
        </authorList>
    </citation>
    <scope>NUCLEOTIDE SEQUENCE [LARGE SCALE GENOMIC DNA]</scope>
</reference>
<keyword evidence="4" id="KW-1185">Reference proteome</keyword>